<keyword evidence="3 4" id="KW-0949">S-adenosyl-L-methionine</keyword>
<dbReference type="SUPFAM" id="SSF53335">
    <property type="entry name" value="S-adenosyl-L-methionine-dependent methyltransferases"/>
    <property type="match status" value="1"/>
</dbReference>
<keyword evidence="1 4" id="KW-0489">Methyltransferase</keyword>
<accession>A0A0B6WW56</accession>
<dbReference type="PROSITE" id="PS51687">
    <property type="entry name" value="SAM_MT_RNA_M5U"/>
    <property type="match status" value="1"/>
</dbReference>
<evidence type="ECO:0000256" key="3">
    <source>
        <dbReference type="ARBA" id="ARBA00022691"/>
    </source>
</evidence>
<dbReference type="InterPro" id="IPR029063">
    <property type="entry name" value="SAM-dependent_MTases_sf"/>
</dbReference>
<dbReference type="GO" id="GO:0070041">
    <property type="term" value="F:rRNA (uridine-C5-)-methyltransferase activity"/>
    <property type="evidence" value="ECO:0007669"/>
    <property type="project" value="TreeGrafter"/>
</dbReference>
<name>A0A0B6WW56_9BACT</name>
<dbReference type="OrthoDB" id="9804590at2"/>
<dbReference type="InterPro" id="IPR010280">
    <property type="entry name" value="U5_MeTrfase_fam"/>
</dbReference>
<gene>
    <name evidence="6" type="ORF">PYK22_01324</name>
</gene>
<feature type="binding site" evidence="4">
    <location>
        <position position="281"/>
    </location>
    <ligand>
        <name>S-adenosyl-L-methionine</name>
        <dbReference type="ChEBI" id="CHEBI:59789"/>
    </ligand>
</feature>
<proteinExistence type="inferred from homology"/>
<dbReference type="AlphaFoldDB" id="A0A0B6WW56"/>
<dbReference type="InterPro" id="IPR012340">
    <property type="entry name" value="NA-bd_OB-fold"/>
</dbReference>
<dbReference type="PROSITE" id="PS01230">
    <property type="entry name" value="TRMA_1"/>
    <property type="match status" value="1"/>
</dbReference>
<dbReference type="PANTHER" id="PTHR11061">
    <property type="entry name" value="RNA M5U METHYLTRANSFERASE"/>
    <property type="match status" value="1"/>
</dbReference>
<sequence length="397" mass="43862">MRVGDELEAKIEKIVPGGWGLAHVPDGTLLVTLAAPDDVALVKVERATSRVSFASVAQIIDPSPVRVAARCPFFGTCGGCDFQQLRYDAQLAAKVEIVRDCLRRIAHIEADELQIVASPVEWRYRTRAEWQVDREDRQVGYFKCGSHSVVEIGECPVLVPPLEEALLALRAAIKESAKAPAIRSVSVAAGDDGSISFAPRAVGQLLPRYGQQPREISRTIAGNQYRFDAECFFQVNAHILDLLIEEAVGEARGRTALDLYCGVGLFTLPLAKRFERVIAVEENRAACRYLSRNAEEAGAKNVEVRRSSVLAWLRSGPMIGPVDFALLDPPRVGLESETIKRMLSLAASHLVYVGCDPATMARDVRKFILGGYRLHRVRLFDMFPQTHHVETVVHLVR</sequence>
<reference evidence="6 7" key="1">
    <citation type="submission" date="2013-12" db="EMBL/GenBank/DDBJ databases">
        <authorList>
            <person name="Stott M."/>
        </authorList>
    </citation>
    <scope>NUCLEOTIDE SEQUENCE [LARGE SCALE GENOMIC DNA]</scope>
    <source>
        <strain evidence="6 7">K22</strain>
    </source>
</reference>
<evidence type="ECO:0000256" key="2">
    <source>
        <dbReference type="ARBA" id="ARBA00022679"/>
    </source>
</evidence>
<feature type="binding site" evidence="4">
    <location>
        <position position="234"/>
    </location>
    <ligand>
        <name>S-adenosyl-L-methionine</name>
        <dbReference type="ChEBI" id="CHEBI:59789"/>
    </ligand>
</feature>
<dbReference type="InterPro" id="IPR030390">
    <property type="entry name" value="MeTrfase_TrmA_AS"/>
</dbReference>
<evidence type="ECO:0000256" key="1">
    <source>
        <dbReference type="ARBA" id="ARBA00022603"/>
    </source>
</evidence>
<dbReference type="EMBL" id="CBXV010000004">
    <property type="protein sequence ID" value="CDM65326.1"/>
    <property type="molecule type" value="Genomic_DNA"/>
</dbReference>
<organism evidence="6 7">
    <name type="scientific">Pyrinomonas methylaliphatogenes</name>
    <dbReference type="NCBI Taxonomy" id="454194"/>
    <lineage>
        <taxon>Bacteria</taxon>
        <taxon>Pseudomonadati</taxon>
        <taxon>Acidobacteriota</taxon>
        <taxon>Blastocatellia</taxon>
        <taxon>Blastocatellales</taxon>
        <taxon>Pyrinomonadaceae</taxon>
        <taxon>Pyrinomonas</taxon>
    </lineage>
</organism>
<reference evidence="6 7" key="2">
    <citation type="submission" date="2015-01" db="EMBL/GenBank/DDBJ databases">
        <title>Complete genome sequence of Pyrinomonas methylaliphatogenes type strain K22T.</title>
        <authorList>
            <person name="Lee K.C.Y."/>
            <person name="Power J.F."/>
            <person name="Dunfield P.F."/>
            <person name="Morgan X.C."/>
            <person name="Huttenhower C."/>
            <person name="Stott M.B."/>
        </authorList>
    </citation>
    <scope>NUCLEOTIDE SEQUENCE [LARGE SCALE GENOMIC DNA]</scope>
    <source>
        <strain evidence="6 7">K22</strain>
    </source>
</reference>
<dbReference type="CDD" id="cd02440">
    <property type="entry name" value="AdoMet_MTases"/>
    <property type="match status" value="1"/>
</dbReference>
<dbReference type="InterPro" id="IPR030391">
    <property type="entry name" value="MeTrfase_TrmA_CS"/>
</dbReference>
<dbReference type="SUPFAM" id="SSF50249">
    <property type="entry name" value="Nucleic acid-binding proteins"/>
    <property type="match status" value="1"/>
</dbReference>
<dbReference type="Pfam" id="PF05958">
    <property type="entry name" value="tRNA_U5-meth_tr"/>
    <property type="match status" value="2"/>
</dbReference>
<dbReference type="Gene3D" id="2.40.50.140">
    <property type="entry name" value="Nucleic acid-binding proteins"/>
    <property type="match status" value="1"/>
</dbReference>
<evidence type="ECO:0000256" key="4">
    <source>
        <dbReference type="PROSITE-ProRule" id="PRU01024"/>
    </source>
</evidence>
<dbReference type="Gene3D" id="2.40.50.1070">
    <property type="match status" value="1"/>
</dbReference>
<keyword evidence="7" id="KW-1185">Reference proteome</keyword>
<evidence type="ECO:0000313" key="7">
    <source>
        <dbReference type="Proteomes" id="UP000031518"/>
    </source>
</evidence>
<dbReference type="GO" id="GO:0070475">
    <property type="term" value="P:rRNA base methylation"/>
    <property type="evidence" value="ECO:0007669"/>
    <property type="project" value="TreeGrafter"/>
</dbReference>
<protein>
    <submittedName>
        <fullName evidence="6">SAM-dependent methyltransferase, tRNA(Uracil-5)-methyltransferase</fullName>
        <ecNumber evidence="6">2.1.1.190</ecNumber>
    </submittedName>
</protein>
<dbReference type="PANTHER" id="PTHR11061:SF30">
    <property type="entry name" value="TRNA (URACIL(54)-C(5))-METHYLTRANSFERASE"/>
    <property type="match status" value="1"/>
</dbReference>
<feature type="binding site" evidence="4">
    <location>
        <position position="328"/>
    </location>
    <ligand>
        <name>S-adenosyl-L-methionine</name>
        <dbReference type="ChEBI" id="CHEBI:59789"/>
    </ligand>
</feature>
<evidence type="ECO:0000256" key="5">
    <source>
        <dbReference type="PROSITE-ProRule" id="PRU10015"/>
    </source>
</evidence>
<comment type="similarity">
    <text evidence="4">Belongs to the class I-like SAM-binding methyltransferase superfamily. RNA M5U methyltransferase family.</text>
</comment>
<dbReference type="RefSeq" id="WP_041975315.1">
    <property type="nucleotide sequence ID" value="NZ_CBXV010000004.1"/>
</dbReference>
<dbReference type="Gene3D" id="3.40.50.150">
    <property type="entry name" value="Vaccinia Virus protein VP39"/>
    <property type="match status" value="2"/>
</dbReference>
<evidence type="ECO:0000313" key="6">
    <source>
        <dbReference type="EMBL" id="CDM65326.1"/>
    </source>
</evidence>
<dbReference type="PROSITE" id="PS01231">
    <property type="entry name" value="TRMA_2"/>
    <property type="match status" value="1"/>
</dbReference>
<dbReference type="EC" id="2.1.1.190" evidence="6"/>
<feature type="active site" evidence="5">
    <location>
        <position position="355"/>
    </location>
</feature>
<keyword evidence="2 4" id="KW-0808">Transferase</keyword>
<dbReference type="Proteomes" id="UP000031518">
    <property type="component" value="Unassembled WGS sequence"/>
</dbReference>
<feature type="active site" description="Nucleophile" evidence="4">
    <location>
        <position position="355"/>
    </location>
</feature>
<dbReference type="STRING" id="454194.PYK22_01324"/>
<feature type="binding site" evidence="4">
    <location>
        <position position="260"/>
    </location>
    <ligand>
        <name>S-adenosyl-L-methionine</name>
        <dbReference type="ChEBI" id="CHEBI:59789"/>
    </ligand>
</feature>